<keyword evidence="3" id="KW-1003">Cell membrane</keyword>
<dbReference type="PATRIC" id="fig|206506.3.peg.2928"/>
<keyword evidence="6 7" id="KW-0472">Membrane</keyword>
<protein>
    <submittedName>
        <fullName evidence="9">Oligopeptide transporter permease</fullName>
    </submittedName>
</protein>
<feature type="domain" description="ABC transmembrane type-1" evidence="8">
    <location>
        <begin position="94"/>
        <end position="297"/>
    </location>
</feature>
<dbReference type="RefSeq" id="WP_068373443.1">
    <property type="nucleotide sequence ID" value="NZ_CP033936.1"/>
</dbReference>
<organism evidence="9 10">
    <name type="scientific">Kerstersia gyiorum</name>
    <dbReference type="NCBI Taxonomy" id="206506"/>
    <lineage>
        <taxon>Bacteria</taxon>
        <taxon>Pseudomonadati</taxon>
        <taxon>Pseudomonadota</taxon>
        <taxon>Betaproteobacteria</taxon>
        <taxon>Burkholderiales</taxon>
        <taxon>Alcaligenaceae</taxon>
        <taxon>Kerstersia</taxon>
    </lineage>
</organism>
<dbReference type="Pfam" id="PF00528">
    <property type="entry name" value="BPD_transp_1"/>
    <property type="match status" value="1"/>
</dbReference>
<dbReference type="PANTHER" id="PTHR30465">
    <property type="entry name" value="INNER MEMBRANE ABC TRANSPORTER"/>
    <property type="match status" value="1"/>
</dbReference>
<dbReference type="SUPFAM" id="SSF161098">
    <property type="entry name" value="MetI-like"/>
    <property type="match status" value="1"/>
</dbReference>
<dbReference type="InterPro" id="IPR000515">
    <property type="entry name" value="MetI-like"/>
</dbReference>
<evidence type="ECO:0000313" key="10">
    <source>
        <dbReference type="Proteomes" id="UP000078084"/>
    </source>
</evidence>
<comment type="similarity">
    <text evidence="7">Belongs to the binding-protein-dependent transport system permease family.</text>
</comment>
<evidence type="ECO:0000256" key="5">
    <source>
        <dbReference type="ARBA" id="ARBA00022989"/>
    </source>
</evidence>
<feature type="transmembrane region" description="Helical" evidence="7">
    <location>
        <begin position="100"/>
        <end position="121"/>
    </location>
</feature>
<evidence type="ECO:0000313" key="9">
    <source>
        <dbReference type="EMBL" id="KKO71074.1"/>
    </source>
</evidence>
<name>A0A171KQA7_9BURK</name>
<dbReference type="InterPro" id="IPR035906">
    <property type="entry name" value="MetI-like_sf"/>
</dbReference>
<feature type="transmembrane region" description="Helical" evidence="7">
    <location>
        <begin position="274"/>
        <end position="300"/>
    </location>
</feature>
<accession>A0A171KQA7</accession>
<dbReference type="NCBIfam" id="NF007008">
    <property type="entry name" value="PRK09471.1"/>
    <property type="match status" value="1"/>
</dbReference>
<evidence type="ECO:0000256" key="7">
    <source>
        <dbReference type="RuleBase" id="RU363032"/>
    </source>
</evidence>
<evidence type="ECO:0000259" key="8">
    <source>
        <dbReference type="PROSITE" id="PS50928"/>
    </source>
</evidence>
<feature type="transmembrane region" description="Helical" evidence="7">
    <location>
        <begin position="232"/>
        <end position="254"/>
    </location>
</feature>
<sequence>MVLYIFRRLLQAVPTLLLVITLSFFLMRLAPGGPFDSDIQAPPEIEANLKAAYHLDQPLLTQYFLYLGNLAQGDLGPSFKYRDRSVNDLIATGFPVSARLGLWAMALALLVGVPLGIWAAMRHNRATDHAVMGVALAGIAVPNFVVAPVLALLFSVTLGWLPAGGWGDGQWRYILLPVVALAIPQVAYIARLMRGSMIETMNSPHIRTARAKGLSAIEVVLHHALRPALAPLLSYLGPAMVGIVTGSVVIEQIFGLPGIGRYFVQAALSRDYTLVMGVVVFYGVLIVLFNLLVDLLYGLLNPQIRYED</sequence>
<keyword evidence="2 7" id="KW-0813">Transport</keyword>
<keyword evidence="10" id="KW-1185">Reference proteome</keyword>
<comment type="caution">
    <text evidence="9">The sequence shown here is derived from an EMBL/GenBank/DDBJ whole genome shotgun (WGS) entry which is preliminary data.</text>
</comment>
<dbReference type="AlphaFoldDB" id="A0A171KQA7"/>
<dbReference type="PANTHER" id="PTHR30465:SF74">
    <property type="entry name" value="OLIGOPEPTIDE TRANSPORT SYSTEM PERMEASE PROTEIN OPPB"/>
    <property type="match status" value="1"/>
</dbReference>
<proteinExistence type="inferred from homology"/>
<gene>
    <name evidence="9" type="primary">oppB</name>
    <name evidence="9" type="ORF">AAV32_13760</name>
</gene>
<keyword evidence="5 7" id="KW-1133">Transmembrane helix</keyword>
<evidence type="ECO:0000256" key="6">
    <source>
        <dbReference type="ARBA" id="ARBA00023136"/>
    </source>
</evidence>
<comment type="subcellular location">
    <subcellularLocation>
        <location evidence="1 7">Cell membrane</location>
        <topology evidence="1 7">Multi-pass membrane protein</topology>
    </subcellularLocation>
</comment>
<dbReference type="PROSITE" id="PS50928">
    <property type="entry name" value="ABC_TM1"/>
    <property type="match status" value="1"/>
</dbReference>
<feature type="transmembrane region" description="Helical" evidence="7">
    <location>
        <begin position="173"/>
        <end position="193"/>
    </location>
</feature>
<dbReference type="Gene3D" id="1.10.3720.10">
    <property type="entry name" value="MetI-like"/>
    <property type="match status" value="1"/>
</dbReference>
<evidence type="ECO:0000256" key="4">
    <source>
        <dbReference type="ARBA" id="ARBA00022692"/>
    </source>
</evidence>
<reference evidence="9 10" key="1">
    <citation type="submission" date="2015-04" db="EMBL/GenBank/DDBJ databases">
        <title>Genome sequence of Kerstersia gyiorum CG1.</title>
        <authorList>
            <person name="Greninger A.L."/>
            <person name="Kozyreva V."/>
            <person name="Chaturvedi V."/>
        </authorList>
    </citation>
    <scope>NUCLEOTIDE SEQUENCE [LARGE SCALE GENOMIC DNA]</scope>
    <source>
        <strain evidence="9 10">CG1</strain>
    </source>
</reference>
<keyword evidence="4 7" id="KW-0812">Transmembrane</keyword>
<dbReference type="GO" id="GO:0055085">
    <property type="term" value="P:transmembrane transport"/>
    <property type="evidence" value="ECO:0007669"/>
    <property type="project" value="InterPro"/>
</dbReference>
<evidence type="ECO:0000256" key="2">
    <source>
        <dbReference type="ARBA" id="ARBA00022448"/>
    </source>
</evidence>
<dbReference type="CDD" id="cd06261">
    <property type="entry name" value="TM_PBP2"/>
    <property type="match status" value="1"/>
</dbReference>
<evidence type="ECO:0000256" key="1">
    <source>
        <dbReference type="ARBA" id="ARBA00004651"/>
    </source>
</evidence>
<feature type="transmembrane region" description="Helical" evidence="7">
    <location>
        <begin position="12"/>
        <end position="30"/>
    </location>
</feature>
<dbReference type="GO" id="GO:0005886">
    <property type="term" value="C:plasma membrane"/>
    <property type="evidence" value="ECO:0007669"/>
    <property type="project" value="UniProtKB-SubCell"/>
</dbReference>
<dbReference type="InterPro" id="IPR045621">
    <property type="entry name" value="BPD_transp_1_N"/>
</dbReference>
<dbReference type="EMBL" id="LBNE01000010">
    <property type="protein sequence ID" value="KKO71074.1"/>
    <property type="molecule type" value="Genomic_DNA"/>
</dbReference>
<dbReference type="GeneID" id="99728204"/>
<feature type="transmembrane region" description="Helical" evidence="7">
    <location>
        <begin position="133"/>
        <end position="161"/>
    </location>
</feature>
<dbReference type="Pfam" id="PF19300">
    <property type="entry name" value="BPD_transp_1_N"/>
    <property type="match status" value="1"/>
</dbReference>
<evidence type="ECO:0000256" key="3">
    <source>
        <dbReference type="ARBA" id="ARBA00022475"/>
    </source>
</evidence>
<dbReference type="OrthoDB" id="9803623at2"/>
<dbReference type="STRING" id="206506.AAV32_13760"/>
<dbReference type="Proteomes" id="UP000078084">
    <property type="component" value="Unassembled WGS sequence"/>
</dbReference>